<accession>A0A0C1C2A6</accession>
<proteinExistence type="predicted"/>
<dbReference type="EMBL" id="JSAM01000065">
    <property type="protein sequence ID" value="KIA77721.1"/>
    <property type="molecule type" value="Genomic_DNA"/>
</dbReference>
<evidence type="ECO:0000256" key="1">
    <source>
        <dbReference type="SAM" id="Coils"/>
    </source>
</evidence>
<gene>
    <name evidence="2" type="primary">traN</name>
    <name evidence="2" type="ORF">DB43_FV00020</name>
</gene>
<dbReference type="Proteomes" id="UP000031307">
    <property type="component" value="Unassembled WGS sequence"/>
</dbReference>
<dbReference type="AlphaFoldDB" id="A0A0C1C2A6"/>
<reference evidence="2 3" key="1">
    <citation type="journal article" date="2014" name="Mol. Biol. Evol.">
        <title>Massive expansion of Ubiquitination-related gene families within the Chlamydiae.</title>
        <authorList>
            <person name="Domman D."/>
            <person name="Collingro A."/>
            <person name="Lagkouvardos I."/>
            <person name="Gehre L."/>
            <person name="Weinmaier T."/>
            <person name="Rattei T."/>
            <person name="Subtil A."/>
            <person name="Horn M."/>
        </authorList>
    </citation>
    <scope>NUCLEOTIDE SEQUENCE [LARGE SCALE GENOMIC DNA]</scope>
    <source>
        <strain evidence="2 3">OEW1</strain>
    </source>
</reference>
<organism evidence="2 3">
    <name type="scientific">Parachlamydia acanthamoebae</name>
    <dbReference type="NCBI Taxonomy" id="83552"/>
    <lineage>
        <taxon>Bacteria</taxon>
        <taxon>Pseudomonadati</taxon>
        <taxon>Chlamydiota</taxon>
        <taxon>Chlamydiia</taxon>
        <taxon>Parachlamydiales</taxon>
        <taxon>Parachlamydiaceae</taxon>
        <taxon>Parachlamydia</taxon>
    </lineage>
</organism>
<protein>
    <submittedName>
        <fullName evidence="2">Conjugal transfer mating pair stabilization protein TraN</fullName>
    </submittedName>
</protein>
<sequence>MERRFVKIYKRTVSLIRMNIFLKKAEDISANADTYIQEIAEETADYEIKKCYETGSPFSLSLTKNLSVQVIKHPEVKKNTRVCSGHWKKGKHYWKKEAKEDEDAERKRLSQDPTVMKFDVQIKNGSGMLKHYKVTSDWWHYDNAKTCDAFQWQEKKFQEQRNEEIDSWVFENENEILNTPQCTFIGKDCLEPSVSKLINGEQIFRQCWKEKWNYLCKYDRKKGCQFLANQNCTLIHKDCLEKNTDGCSLWELSYKCLSNIQKKFKKLDDKEMFGSQEEEWDTALSPNTSFSNVFSTLSVFEAIKQDMENSQLSNDYQLQIFKGKKFKCGVNVSAGLMYDCCFSFGGLTNTLKLSHCNTDELSLGEMREKGLCYYLGYDEKKILDLLTTRKEHIFCCFSTKLARVFQEQAREQLQIDWGTPQHADCRGLSSDEIAKLDFTRLDLSEAYEKLPDTTNLERKTKDKAKFEEKAENIQNKLKARLSQ</sequence>
<dbReference type="InterPro" id="IPR014121">
    <property type="entry name" value="TraN_Ftype"/>
</dbReference>
<feature type="coiled-coil region" evidence="1">
    <location>
        <begin position="456"/>
        <end position="483"/>
    </location>
</feature>
<evidence type="ECO:0000313" key="2">
    <source>
        <dbReference type="EMBL" id="KIA77721.1"/>
    </source>
</evidence>
<comment type="caution">
    <text evidence="2">The sequence shown here is derived from an EMBL/GenBank/DDBJ whole genome shotgun (WGS) entry which is preliminary data.</text>
</comment>
<dbReference type="PATRIC" id="fig|83552.4.peg.1098"/>
<dbReference type="Pfam" id="PF06986">
    <property type="entry name" value="F_T4SS_TraN"/>
    <property type="match status" value="1"/>
</dbReference>
<keyword evidence="1" id="KW-0175">Coiled coil</keyword>
<name>A0A0C1C2A6_9BACT</name>
<evidence type="ECO:0000313" key="3">
    <source>
        <dbReference type="Proteomes" id="UP000031307"/>
    </source>
</evidence>